<comment type="cofactor">
    <cofactor evidence="1">
        <name>Zn(2+)</name>
        <dbReference type="ChEBI" id="CHEBI:29105"/>
    </cofactor>
</comment>
<sequence length="212" mass="23796">MDKNLIESIVSKVIDEIKALKKHIRVEASGRHVHLSKEDAIKLFGTETLTPLKELSQPGQYLCKEKVRIIGPKGDFKEVAVLGPVRDMTQVEVSMTDARALGIKPVVRDSGDIKNCPTLWIQGKYGMIEAKSSVIVARRHIHMTPDDAKAFNLKDKDEVSVRVYGERKIIFEDVLVRVNPRFSLSMHIDYDEANAVGLSKDAYGEILEKQAK</sequence>
<evidence type="ECO:0000256" key="10">
    <source>
        <dbReference type="PIRNR" id="PIRNR010130"/>
    </source>
</evidence>
<dbReference type="PANTHER" id="PTHR39453:SF1">
    <property type="entry name" value="PHOSPHATE PROPANOYLTRANSFERASE"/>
    <property type="match status" value="1"/>
</dbReference>
<evidence type="ECO:0000256" key="8">
    <source>
        <dbReference type="ARBA" id="ARBA00023315"/>
    </source>
</evidence>
<comment type="caution">
    <text evidence="11">The sequence shown here is derived from an EMBL/GenBank/DDBJ whole genome shotgun (WGS) entry which is preliminary data.</text>
</comment>
<evidence type="ECO:0000313" key="11">
    <source>
        <dbReference type="EMBL" id="MBP2028166.1"/>
    </source>
</evidence>
<evidence type="ECO:0000256" key="2">
    <source>
        <dbReference type="ARBA" id="ARBA00007342"/>
    </source>
</evidence>
<keyword evidence="6" id="KW-0479">Metal-binding</keyword>
<keyword evidence="8 10" id="KW-0012">Acyltransferase</keyword>
<evidence type="ECO:0000256" key="3">
    <source>
        <dbReference type="ARBA" id="ARBA00012206"/>
    </source>
</evidence>
<dbReference type="RefSeq" id="WP_209661219.1">
    <property type="nucleotide sequence ID" value="NZ_JAGGLI010000022.1"/>
</dbReference>
<gene>
    <name evidence="11" type="ORF">J2Z35_001967</name>
</gene>
<dbReference type="InterPro" id="IPR008300">
    <property type="entry name" value="PTAC"/>
</dbReference>
<keyword evidence="7" id="KW-0862">Zinc</keyword>
<keyword evidence="5 10" id="KW-0808">Transferase</keyword>
<evidence type="ECO:0000256" key="1">
    <source>
        <dbReference type="ARBA" id="ARBA00001947"/>
    </source>
</evidence>
<organism evidence="11 12">
    <name type="scientific">Acetoanaerobium pronyense</name>
    <dbReference type="NCBI Taxonomy" id="1482736"/>
    <lineage>
        <taxon>Bacteria</taxon>
        <taxon>Bacillati</taxon>
        <taxon>Bacillota</taxon>
        <taxon>Clostridia</taxon>
        <taxon>Peptostreptococcales</taxon>
        <taxon>Filifactoraceae</taxon>
        <taxon>Acetoanaerobium</taxon>
    </lineage>
</organism>
<comment type="function">
    <text evidence="10">Involved in 1,2-propanediol (1,2-PD) degradation by catalyzing the conversion of propanoyl-CoA to propanoyl-phosphate.</text>
</comment>
<dbReference type="PIRSF" id="PIRSF010130">
    <property type="entry name" value="PduL"/>
    <property type="match status" value="1"/>
</dbReference>
<dbReference type="PANTHER" id="PTHR39453">
    <property type="entry name" value="PHOSPHATE PROPANOYLTRANSFERASE"/>
    <property type="match status" value="1"/>
</dbReference>
<comment type="pathway">
    <text evidence="10">Polyol metabolism; 1,2-propanediol degradation.</text>
</comment>
<name>A0ABS4KK46_9FIRM</name>
<comment type="catalytic activity">
    <reaction evidence="9 10">
        <text>propanoyl-CoA + phosphate = propanoyl phosphate + CoA</text>
        <dbReference type="Rhea" id="RHEA:28046"/>
        <dbReference type="ChEBI" id="CHEBI:43474"/>
        <dbReference type="ChEBI" id="CHEBI:57287"/>
        <dbReference type="ChEBI" id="CHEBI:57392"/>
        <dbReference type="ChEBI" id="CHEBI:58933"/>
        <dbReference type="EC" id="2.3.1.222"/>
    </reaction>
</comment>
<proteinExistence type="inferred from homology"/>
<keyword evidence="12" id="KW-1185">Reference proteome</keyword>
<comment type="similarity">
    <text evidence="2 10">Belongs to the PduL family.</text>
</comment>
<dbReference type="EMBL" id="JAGGLI010000022">
    <property type="protein sequence ID" value="MBP2028166.1"/>
    <property type="molecule type" value="Genomic_DNA"/>
</dbReference>
<evidence type="ECO:0000313" key="12">
    <source>
        <dbReference type="Proteomes" id="UP001314903"/>
    </source>
</evidence>
<dbReference type="Proteomes" id="UP001314903">
    <property type="component" value="Unassembled WGS sequence"/>
</dbReference>
<dbReference type="EC" id="2.3.1.222" evidence="3 10"/>
<evidence type="ECO:0000256" key="5">
    <source>
        <dbReference type="ARBA" id="ARBA00022679"/>
    </source>
</evidence>
<evidence type="ECO:0000256" key="6">
    <source>
        <dbReference type="ARBA" id="ARBA00022723"/>
    </source>
</evidence>
<evidence type="ECO:0000256" key="4">
    <source>
        <dbReference type="ARBA" id="ARBA00020837"/>
    </source>
</evidence>
<dbReference type="Pfam" id="PF06130">
    <property type="entry name" value="PTAC"/>
    <property type="match status" value="1"/>
</dbReference>
<evidence type="ECO:0000256" key="9">
    <source>
        <dbReference type="ARBA" id="ARBA00047589"/>
    </source>
</evidence>
<evidence type="ECO:0000256" key="7">
    <source>
        <dbReference type="ARBA" id="ARBA00022833"/>
    </source>
</evidence>
<dbReference type="NCBIfam" id="NF011652">
    <property type="entry name" value="PRK15070.1"/>
    <property type="match status" value="1"/>
</dbReference>
<protein>
    <recommendedName>
        <fullName evidence="4 10">Phosphate propanoyltransferase</fullName>
        <ecNumber evidence="3 10">2.3.1.222</ecNumber>
    </recommendedName>
</protein>
<reference evidence="11 12" key="1">
    <citation type="submission" date="2021-03" db="EMBL/GenBank/DDBJ databases">
        <title>Genomic Encyclopedia of Type Strains, Phase IV (KMG-IV): sequencing the most valuable type-strain genomes for metagenomic binning, comparative biology and taxonomic classification.</title>
        <authorList>
            <person name="Goeker M."/>
        </authorList>
    </citation>
    <scope>NUCLEOTIDE SEQUENCE [LARGE SCALE GENOMIC DNA]</scope>
    <source>
        <strain evidence="11 12">DSM 27512</strain>
    </source>
</reference>
<accession>A0ABS4KK46</accession>